<organism evidence="2 3">
    <name type="scientific">Paxillus rubicundulus Ve08.2h10</name>
    <dbReference type="NCBI Taxonomy" id="930991"/>
    <lineage>
        <taxon>Eukaryota</taxon>
        <taxon>Fungi</taxon>
        <taxon>Dikarya</taxon>
        <taxon>Basidiomycota</taxon>
        <taxon>Agaricomycotina</taxon>
        <taxon>Agaricomycetes</taxon>
        <taxon>Agaricomycetidae</taxon>
        <taxon>Boletales</taxon>
        <taxon>Paxilineae</taxon>
        <taxon>Paxillaceae</taxon>
        <taxon>Paxillus</taxon>
    </lineage>
</organism>
<keyword evidence="3" id="KW-1185">Reference proteome</keyword>
<dbReference type="HOGENOM" id="CLU_052398_1_0_1"/>
<evidence type="ECO:0000313" key="3">
    <source>
        <dbReference type="Proteomes" id="UP000054538"/>
    </source>
</evidence>
<reference evidence="2 3" key="1">
    <citation type="submission" date="2014-04" db="EMBL/GenBank/DDBJ databases">
        <authorList>
            <consortium name="DOE Joint Genome Institute"/>
            <person name="Kuo A."/>
            <person name="Kohler A."/>
            <person name="Jargeat P."/>
            <person name="Nagy L.G."/>
            <person name="Floudas D."/>
            <person name="Copeland A."/>
            <person name="Barry K.W."/>
            <person name="Cichocki N."/>
            <person name="Veneault-Fourrey C."/>
            <person name="LaButti K."/>
            <person name="Lindquist E.A."/>
            <person name="Lipzen A."/>
            <person name="Lundell T."/>
            <person name="Morin E."/>
            <person name="Murat C."/>
            <person name="Sun H."/>
            <person name="Tunlid A."/>
            <person name="Henrissat B."/>
            <person name="Grigoriev I.V."/>
            <person name="Hibbett D.S."/>
            <person name="Martin F."/>
            <person name="Nordberg H.P."/>
            <person name="Cantor M.N."/>
            <person name="Hua S.X."/>
        </authorList>
    </citation>
    <scope>NUCLEOTIDE SEQUENCE [LARGE SCALE GENOMIC DNA]</scope>
    <source>
        <strain evidence="2 3">Ve08.2h10</strain>
    </source>
</reference>
<feature type="region of interest" description="Disordered" evidence="1">
    <location>
        <begin position="74"/>
        <end position="105"/>
    </location>
</feature>
<dbReference type="AlphaFoldDB" id="A0A0D0D7G2"/>
<reference evidence="3" key="2">
    <citation type="submission" date="2015-01" db="EMBL/GenBank/DDBJ databases">
        <title>Evolutionary Origins and Diversification of the Mycorrhizal Mutualists.</title>
        <authorList>
            <consortium name="DOE Joint Genome Institute"/>
            <consortium name="Mycorrhizal Genomics Consortium"/>
            <person name="Kohler A."/>
            <person name="Kuo A."/>
            <person name="Nagy L.G."/>
            <person name="Floudas D."/>
            <person name="Copeland A."/>
            <person name="Barry K.W."/>
            <person name="Cichocki N."/>
            <person name="Veneault-Fourrey C."/>
            <person name="LaButti K."/>
            <person name="Lindquist E.A."/>
            <person name="Lipzen A."/>
            <person name="Lundell T."/>
            <person name="Morin E."/>
            <person name="Murat C."/>
            <person name="Riley R."/>
            <person name="Ohm R."/>
            <person name="Sun H."/>
            <person name="Tunlid A."/>
            <person name="Henrissat B."/>
            <person name="Grigoriev I.V."/>
            <person name="Hibbett D.S."/>
            <person name="Martin F."/>
        </authorList>
    </citation>
    <scope>NUCLEOTIDE SEQUENCE [LARGE SCALE GENOMIC DNA]</scope>
    <source>
        <strain evidence="3">Ve08.2h10</strain>
    </source>
</reference>
<proteinExistence type="predicted"/>
<dbReference type="Proteomes" id="UP000054538">
    <property type="component" value="Unassembled WGS sequence"/>
</dbReference>
<dbReference type="InParanoid" id="A0A0D0D7G2"/>
<name>A0A0D0D7G2_9AGAM</name>
<evidence type="ECO:0000313" key="2">
    <source>
        <dbReference type="EMBL" id="KIK76209.1"/>
    </source>
</evidence>
<sequence length="302" mass="34379">MPRIAHDPSLEAEPDFGSEAFCILRDIIILNDPTFNQQSAAEHLADIHRLDCACHLADWQAQMEEDEQAAVAAQVALQQQEDQEKAEQQAAEDAEKWEREKKKPKMKGFNADSMVHENILPCPSQYAIHKLRAFKYVKLWYFTPEGCLSTLLKNKSTANGSYTFTKDGPGFLLLKSTALHRPSSKVLHDHDLSWRQFNIGKNNFLLHIARMDWPAEHQATLAMFFIAITSHEIRTQPKGEQILLQYASQVHREWHDSLISDDEGFNISTFNDALPIKILNTTWINAQAESLKQVSVFSPPCP</sequence>
<dbReference type="EMBL" id="KN827612">
    <property type="protein sequence ID" value="KIK76209.1"/>
    <property type="molecule type" value="Genomic_DNA"/>
</dbReference>
<accession>A0A0D0D7G2</accession>
<evidence type="ECO:0000256" key="1">
    <source>
        <dbReference type="SAM" id="MobiDB-lite"/>
    </source>
</evidence>
<feature type="compositionally biased region" description="Basic and acidic residues" evidence="1">
    <location>
        <begin position="82"/>
        <end position="101"/>
    </location>
</feature>
<gene>
    <name evidence="2" type="ORF">PAXRUDRAFT_170631</name>
</gene>
<protein>
    <submittedName>
        <fullName evidence="2">Uncharacterized protein</fullName>
    </submittedName>
</protein>
<dbReference type="OrthoDB" id="2688210at2759"/>